<dbReference type="EnsemblMetazoa" id="Aqu2.1.30682_001">
    <property type="protein sequence ID" value="Aqu2.1.30682_001"/>
    <property type="gene ID" value="Aqu2.1.30682"/>
</dbReference>
<evidence type="ECO:0000313" key="1">
    <source>
        <dbReference type="EnsemblMetazoa" id="Aqu2.1.30682_001"/>
    </source>
</evidence>
<dbReference type="AlphaFoldDB" id="A0A1X7UTI0"/>
<proteinExistence type="predicted"/>
<reference evidence="1" key="1">
    <citation type="submission" date="2017-05" db="UniProtKB">
        <authorList>
            <consortium name="EnsemblMetazoa"/>
        </authorList>
    </citation>
    <scope>IDENTIFICATION</scope>
</reference>
<accession>A0A1X7UTI0</accession>
<protein>
    <submittedName>
        <fullName evidence="1">Uncharacterized protein</fullName>
    </submittedName>
</protein>
<organism evidence="1">
    <name type="scientific">Amphimedon queenslandica</name>
    <name type="common">Sponge</name>
    <dbReference type="NCBI Taxonomy" id="400682"/>
    <lineage>
        <taxon>Eukaryota</taxon>
        <taxon>Metazoa</taxon>
        <taxon>Porifera</taxon>
        <taxon>Demospongiae</taxon>
        <taxon>Heteroscleromorpha</taxon>
        <taxon>Haplosclerida</taxon>
        <taxon>Niphatidae</taxon>
        <taxon>Amphimedon</taxon>
    </lineage>
</organism>
<dbReference type="InParanoid" id="A0A1X7UTI0"/>
<name>A0A1X7UTI0_AMPQE</name>
<sequence length="37" mass="4272">YLVSIQEKYKECESEGTNPVICLLLFFKVDACKKSMN</sequence>